<dbReference type="OrthoDB" id="296065at2759"/>
<dbReference type="PANTHER" id="PTHR13370:SF3">
    <property type="entry name" value="TRNA (GUANINE(10)-N2)-METHYLTRANSFERASE HOMOLOG"/>
    <property type="match status" value="1"/>
</dbReference>
<feature type="non-terminal residue" evidence="4">
    <location>
        <position position="1"/>
    </location>
</feature>
<feature type="compositionally biased region" description="Basic and acidic residues" evidence="3">
    <location>
        <begin position="10"/>
        <end position="35"/>
    </location>
</feature>
<dbReference type="AlphaFoldDB" id="A0A2C6KRE7"/>
<dbReference type="Proteomes" id="UP000221165">
    <property type="component" value="Unassembled WGS sequence"/>
</dbReference>
<evidence type="ECO:0000256" key="3">
    <source>
        <dbReference type="SAM" id="MobiDB-lite"/>
    </source>
</evidence>
<evidence type="ECO:0000256" key="1">
    <source>
        <dbReference type="ARBA" id="ARBA00022603"/>
    </source>
</evidence>
<evidence type="ECO:0000313" key="4">
    <source>
        <dbReference type="EMBL" id="PHJ19128.1"/>
    </source>
</evidence>
<dbReference type="GO" id="GO:0032259">
    <property type="term" value="P:methylation"/>
    <property type="evidence" value="ECO:0007669"/>
    <property type="project" value="UniProtKB-KW"/>
</dbReference>
<keyword evidence="5" id="KW-1185">Reference proteome</keyword>
<organism evidence="4 5">
    <name type="scientific">Cystoisospora suis</name>
    <dbReference type="NCBI Taxonomy" id="483139"/>
    <lineage>
        <taxon>Eukaryota</taxon>
        <taxon>Sar</taxon>
        <taxon>Alveolata</taxon>
        <taxon>Apicomplexa</taxon>
        <taxon>Conoidasida</taxon>
        <taxon>Coccidia</taxon>
        <taxon>Eucoccidiorida</taxon>
        <taxon>Eimeriorina</taxon>
        <taxon>Sarcocystidae</taxon>
        <taxon>Cystoisospora</taxon>
    </lineage>
</organism>
<dbReference type="InterPro" id="IPR002052">
    <property type="entry name" value="DNA_methylase_N6_adenine_CS"/>
</dbReference>
<dbReference type="PROSITE" id="PS00092">
    <property type="entry name" value="N6_MTASE"/>
    <property type="match status" value="1"/>
</dbReference>
<gene>
    <name evidence="4" type="ORF">CSUI_007045</name>
</gene>
<dbReference type="VEuPathDB" id="ToxoDB:CSUI_007045"/>
<dbReference type="GO" id="GO:0003676">
    <property type="term" value="F:nucleic acid binding"/>
    <property type="evidence" value="ECO:0007669"/>
    <property type="project" value="InterPro"/>
</dbReference>
<comment type="caution">
    <text evidence="4">The sequence shown here is derived from an EMBL/GenBank/DDBJ whole genome shotgun (WGS) entry which is preliminary data.</text>
</comment>
<evidence type="ECO:0000256" key="2">
    <source>
        <dbReference type="ARBA" id="ARBA00022679"/>
    </source>
</evidence>
<keyword evidence="1 4" id="KW-0489">Methyltransferase</keyword>
<dbReference type="RefSeq" id="XP_067920830.1">
    <property type="nucleotide sequence ID" value="XM_068067195.1"/>
</dbReference>
<dbReference type="EMBL" id="MIGC01003626">
    <property type="protein sequence ID" value="PHJ19128.1"/>
    <property type="molecule type" value="Genomic_DNA"/>
</dbReference>
<feature type="compositionally biased region" description="Low complexity" evidence="3">
    <location>
        <begin position="36"/>
        <end position="52"/>
    </location>
</feature>
<name>A0A2C6KRE7_9APIC</name>
<accession>A0A2C6KRE7</accession>
<dbReference type="GeneID" id="94430406"/>
<proteinExistence type="predicted"/>
<dbReference type="PANTHER" id="PTHR13370">
    <property type="entry name" value="RNA METHYLASE-RELATED"/>
    <property type="match status" value="1"/>
</dbReference>
<dbReference type="InterPro" id="IPR029063">
    <property type="entry name" value="SAM-dependent_MTases_sf"/>
</dbReference>
<protein>
    <submittedName>
        <fullName evidence="4">Methyltransferase-like related</fullName>
    </submittedName>
</protein>
<dbReference type="GO" id="GO:0008168">
    <property type="term" value="F:methyltransferase activity"/>
    <property type="evidence" value="ECO:0007669"/>
    <property type="project" value="UniProtKB-KW"/>
</dbReference>
<feature type="region of interest" description="Disordered" evidence="3">
    <location>
        <begin position="124"/>
        <end position="143"/>
    </location>
</feature>
<dbReference type="GO" id="GO:0005737">
    <property type="term" value="C:cytoplasm"/>
    <property type="evidence" value="ECO:0007669"/>
    <property type="project" value="TreeGrafter"/>
</dbReference>
<keyword evidence="2 4" id="KW-0808">Transferase</keyword>
<reference evidence="4 5" key="1">
    <citation type="journal article" date="2017" name="Int. J. Parasitol.">
        <title>The genome of the protozoan parasite Cystoisospora suis and a reverse vaccinology approach to identify vaccine candidates.</title>
        <authorList>
            <person name="Palmieri N."/>
            <person name="Shrestha A."/>
            <person name="Ruttkowski B."/>
            <person name="Beck T."/>
            <person name="Vogl C."/>
            <person name="Tomley F."/>
            <person name="Blake D.P."/>
            <person name="Joachim A."/>
        </authorList>
    </citation>
    <scope>NUCLEOTIDE SEQUENCE [LARGE SCALE GENOMIC DNA]</scope>
    <source>
        <strain evidence="4 5">Wien I</strain>
    </source>
</reference>
<dbReference type="Gene3D" id="3.40.50.150">
    <property type="entry name" value="Vaccinia Virus protein VP39"/>
    <property type="match status" value="1"/>
</dbReference>
<sequence>IWRLPPGVKRANDAQKQDEEKETNGISCGREKRDLSSSLSPPVSSTASVPSPVQAPRGENCELNGEDRSRDATASSLSTSAGGGDENELKSPPRLAAYLNRTSAHSGRPWVDAVITDPPYGIRAGARQSGHQKKHKRTSERTNEERLTYISPTVLYEPQSVISDLMNLAARLLVDGGRLVFLLPVEVARDTTE</sequence>
<feature type="region of interest" description="Disordered" evidence="3">
    <location>
        <begin position="1"/>
        <end position="97"/>
    </location>
</feature>
<evidence type="ECO:0000313" key="5">
    <source>
        <dbReference type="Proteomes" id="UP000221165"/>
    </source>
</evidence>
<dbReference type="SUPFAM" id="SSF53335">
    <property type="entry name" value="S-adenosyl-L-methionine-dependent methyltransferases"/>
    <property type="match status" value="1"/>
</dbReference>